<evidence type="ECO:0000256" key="1">
    <source>
        <dbReference type="PROSITE-ProRule" id="PRU00339"/>
    </source>
</evidence>
<evidence type="ECO:0000313" key="3">
    <source>
        <dbReference type="Proteomes" id="UP001268683"/>
    </source>
</evidence>
<dbReference type="PROSITE" id="PS50005">
    <property type="entry name" value="TPR"/>
    <property type="match status" value="1"/>
</dbReference>
<dbReference type="KEGG" id="tmk:QGN29_04350"/>
<feature type="repeat" description="TPR" evidence="1">
    <location>
        <begin position="170"/>
        <end position="203"/>
    </location>
</feature>
<dbReference type="Gene3D" id="1.25.40.10">
    <property type="entry name" value="Tetratricopeptide repeat domain"/>
    <property type="match status" value="1"/>
</dbReference>
<accession>A0AA52EI55</accession>
<keyword evidence="3" id="KW-1185">Reference proteome</keyword>
<dbReference type="SMART" id="SM00028">
    <property type="entry name" value="TPR"/>
    <property type="match status" value="3"/>
</dbReference>
<evidence type="ECO:0000313" key="2">
    <source>
        <dbReference type="EMBL" id="WND03603.1"/>
    </source>
</evidence>
<dbReference type="Proteomes" id="UP001268683">
    <property type="component" value="Chromosome"/>
</dbReference>
<reference evidence="2" key="1">
    <citation type="submission" date="2023-04" db="EMBL/GenBank/DDBJ databases">
        <title>Complete genome sequence of Temperatibacter marinus.</title>
        <authorList>
            <person name="Rong J.-C."/>
            <person name="Yi M.-L."/>
            <person name="Zhao Q."/>
        </authorList>
    </citation>
    <scope>NUCLEOTIDE SEQUENCE</scope>
    <source>
        <strain evidence="2">NBRC 110045</strain>
    </source>
</reference>
<dbReference type="SUPFAM" id="SSF48452">
    <property type="entry name" value="TPR-like"/>
    <property type="match status" value="1"/>
</dbReference>
<proteinExistence type="predicted"/>
<keyword evidence="1" id="KW-0802">TPR repeat</keyword>
<name>A0AA52EI55_9PROT</name>
<dbReference type="InterPro" id="IPR011990">
    <property type="entry name" value="TPR-like_helical_dom_sf"/>
</dbReference>
<protein>
    <recommendedName>
        <fullName evidence="4">Tetratricopeptide repeat protein</fullName>
    </recommendedName>
</protein>
<dbReference type="EMBL" id="CP123872">
    <property type="protein sequence ID" value="WND03603.1"/>
    <property type="molecule type" value="Genomic_DNA"/>
</dbReference>
<dbReference type="InterPro" id="IPR019734">
    <property type="entry name" value="TPR_rpt"/>
</dbReference>
<gene>
    <name evidence="2" type="ORF">QGN29_04350</name>
</gene>
<dbReference type="AlphaFoldDB" id="A0AA52EI55"/>
<dbReference type="RefSeq" id="WP_310799456.1">
    <property type="nucleotide sequence ID" value="NZ_CP123872.1"/>
</dbReference>
<organism evidence="2 3">
    <name type="scientific">Temperatibacter marinus</name>
    <dbReference type="NCBI Taxonomy" id="1456591"/>
    <lineage>
        <taxon>Bacteria</taxon>
        <taxon>Pseudomonadati</taxon>
        <taxon>Pseudomonadota</taxon>
        <taxon>Alphaproteobacteria</taxon>
        <taxon>Kordiimonadales</taxon>
        <taxon>Temperatibacteraceae</taxon>
        <taxon>Temperatibacter</taxon>
    </lineage>
</organism>
<sequence length="220" mass="24627">MALEWQSAGGGTPARHCEALGLYKRNKYKPAGLMLDRVAEDMRTGKDMPFLDGKRTIANEYMLASVYQQAANAWLQAEDLAMAVSAADSAEATAPKGTLLYQEILADRARILVADENFEAAYEDMARLIQLKPEDGNYRLLYASAARMTNRLEIALTSLTVILTQRPDHLVALLERGHVYELLGRKDFAREDWLKIMDLDPDSALAQTAQRNLQRLIQTP</sequence>
<evidence type="ECO:0008006" key="4">
    <source>
        <dbReference type="Google" id="ProtNLM"/>
    </source>
</evidence>